<dbReference type="SUPFAM" id="SSF56300">
    <property type="entry name" value="Metallo-dependent phosphatases"/>
    <property type="match status" value="1"/>
</dbReference>
<name>A0A0F8DBB2_CERFI</name>
<evidence type="ECO:0000256" key="2">
    <source>
        <dbReference type="SAM" id="MobiDB-lite"/>
    </source>
</evidence>
<evidence type="ECO:0000256" key="1">
    <source>
        <dbReference type="ARBA" id="ARBA00023136"/>
    </source>
</evidence>
<protein>
    <submittedName>
        <fullName evidence="4">Protein TED1</fullName>
    </submittedName>
</protein>
<dbReference type="GO" id="GO:0016020">
    <property type="term" value="C:membrane"/>
    <property type="evidence" value="ECO:0007669"/>
    <property type="project" value="GOC"/>
</dbReference>
<proteinExistence type="predicted"/>
<reference evidence="4 5" key="1">
    <citation type="submission" date="2015-04" db="EMBL/GenBank/DDBJ databases">
        <title>Genome sequence of Ceratocystis platani, a major pathogen of plane trees.</title>
        <authorList>
            <person name="Belbahri L."/>
        </authorList>
    </citation>
    <scope>NUCLEOTIDE SEQUENCE [LARGE SCALE GENOMIC DNA]</scope>
    <source>
        <strain evidence="4 5">CFO</strain>
    </source>
</reference>
<dbReference type="Proteomes" id="UP000034841">
    <property type="component" value="Unassembled WGS sequence"/>
</dbReference>
<keyword evidence="3" id="KW-0812">Transmembrane</keyword>
<feature type="region of interest" description="Disordered" evidence="2">
    <location>
        <begin position="564"/>
        <end position="629"/>
    </location>
</feature>
<dbReference type="PANTHER" id="PTHR13315:SF1">
    <property type="entry name" value="PROTEIN TED1"/>
    <property type="match status" value="1"/>
</dbReference>
<dbReference type="AlphaFoldDB" id="A0A0F8DBB2"/>
<dbReference type="GO" id="GO:0006506">
    <property type="term" value="P:GPI anchor biosynthetic process"/>
    <property type="evidence" value="ECO:0007669"/>
    <property type="project" value="InterPro"/>
</dbReference>
<keyword evidence="3" id="KW-1133">Transmembrane helix</keyword>
<comment type="caution">
    <text evidence="4">The sequence shown here is derived from an EMBL/GenBank/DDBJ whole genome shotgun (WGS) entry which is preliminary data.</text>
</comment>
<accession>A0A0F8DBB2</accession>
<sequence length="629" mass="70924">MRYLSLLRGSVCLLAPIGLLSTIYLYYYPVFLRYAFPLPQAPNVASAPSPSAAFFDTLRRHSPVNLDFLGPQPPLAPFRMLTIGDPQLEGDTSIPTTWLGHMPHMFDVWDHITFATEFGSLRLRLKAVFHDIVDVFFEDLYNELLSIRKRVDLIGNDLYLAHVFRTMNWWTQPTHISVLGDLIGSQWIDDAEFKRRGDRYWNTVFKGTEKVPDEVATYPAEEYDLSGYIGKENDSSAADWTRRIINIVGNHDVGYAGDLTEERLARFEHTYGKSNYELRFEYPITDERLRKTIFDEESNPDSTRLVPELRLIIVNNMNLDTPAKSSKLQDDTYTFINDIIGTSSAVEFDGHFSVIMTHIPLLKEEGICVDSPFFDFYDEEDDSGIREQNMLSYDASKGFLEGLLGMNGDPEAANKGLGRPGVILNGHDHAGCDTYHYINQTDDVPVDERRWAVRRWKNATESKIPGADGLPGVREITVRSMMGDFGGNMGLFSAWFDTEEWKWKYEYVACPLGKQHIWWAVHAIDLVVAIGILISGLDLVLLKIAGFDVETWIRGTKAQMEDNVSAKAASEGQGSPPSAKAAGSVISERKKTMLSPPGTPLIVDSERPRSSTPRLTPSIRESIETPDRD</sequence>
<evidence type="ECO:0000313" key="4">
    <source>
        <dbReference type="EMBL" id="KKF93319.1"/>
    </source>
</evidence>
<dbReference type="InterPro" id="IPR033308">
    <property type="entry name" value="PGAP5/Cdc1/Ted1"/>
</dbReference>
<keyword evidence="1 3" id="KW-0472">Membrane</keyword>
<dbReference type="GO" id="GO:0005783">
    <property type="term" value="C:endoplasmic reticulum"/>
    <property type="evidence" value="ECO:0007669"/>
    <property type="project" value="TreeGrafter"/>
</dbReference>
<dbReference type="OrthoDB" id="9984693at2759"/>
<organism evidence="4 5">
    <name type="scientific">Ceratocystis fimbriata f. sp. platani</name>
    <dbReference type="NCBI Taxonomy" id="88771"/>
    <lineage>
        <taxon>Eukaryota</taxon>
        <taxon>Fungi</taxon>
        <taxon>Dikarya</taxon>
        <taxon>Ascomycota</taxon>
        <taxon>Pezizomycotina</taxon>
        <taxon>Sordariomycetes</taxon>
        <taxon>Hypocreomycetidae</taxon>
        <taxon>Microascales</taxon>
        <taxon>Ceratocystidaceae</taxon>
        <taxon>Ceratocystis</taxon>
    </lineage>
</organism>
<keyword evidence="5" id="KW-1185">Reference proteome</keyword>
<evidence type="ECO:0000313" key="5">
    <source>
        <dbReference type="Proteomes" id="UP000034841"/>
    </source>
</evidence>
<dbReference type="InterPro" id="IPR029052">
    <property type="entry name" value="Metallo-depent_PP-like"/>
</dbReference>
<dbReference type="EMBL" id="LBBL01000254">
    <property type="protein sequence ID" value="KKF93319.1"/>
    <property type="molecule type" value="Genomic_DNA"/>
</dbReference>
<evidence type="ECO:0000256" key="3">
    <source>
        <dbReference type="SAM" id="Phobius"/>
    </source>
</evidence>
<gene>
    <name evidence="4" type="primary">TED1</name>
    <name evidence="4" type="ORF">CFO_g4339</name>
</gene>
<dbReference type="PANTHER" id="PTHR13315">
    <property type="entry name" value="METALLO PHOSPHOESTERASE RELATED"/>
    <property type="match status" value="1"/>
</dbReference>
<feature type="transmembrane region" description="Helical" evidence="3">
    <location>
        <begin position="7"/>
        <end position="27"/>
    </location>
</feature>